<proteinExistence type="inferred from homology"/>
<gene>
    <name evidence="8" type="ORF">WHR41_00421</name>
</gene>
<dbReference type="PRINTS" id="PR00465">
    <property type="entry name" value="EP450IV"/>
</dbReference>
<dbReference type="PRINTS" id="PR00385">
    <property type="entry name" value="P450"/>
</dbReference>
<dbReference type="Proteomes" id="UP000803884">
    <property type="component" value="Unassembled WGS sequence"/>
</dbReference>
<evidence type="ECO:0000313" key="9">
    <source>
        <dbReference type="Proteomes" id="UP000803884"/>
    </source>
</evidence>
<feature type="binding site" description="axial binding residue" evidence="5">
    <location>
        <position position="516"/>
    </location>
    <ligand>
        <name>heme</name>
        <dbReference type="ChEBI" id="CHEBI:30413"/>
    </ligand>
    <ligandPart>
        <name>Fe</name>
        <dbReference type="ChEBI" id="CHEBI:18248"/>
    </ligandPart>
</feature>
<dbReference type="GO" id="GO:0016705">
    <property type="term" value="F:oxidoreductase activity, acting on paired donors, with incorporation or reduction of molecular oxygen"/>
    <property type="evidence" value="ECO:0007669"/>
    <property type="project" value="InterPro"/>
</dbReference>
<keyword evidence="6" id="KW-0560">Oxidoreductase</keyword>
<evidence type="ECO:0000256" key="7">
    <source>
        <dbReference type="SAM" id="MobiDB-lite"/>
    </source>
</evidence>
<dbReference type="GO" id="GO:0004497">
    <property type="term" value="F:monooxygenase activity"/>
    <property type="evidence" value="ECO:0007669"/>
    <property type="project" value="UniProtKB-KW"/>
</dbReference>
<accession>A0AB34L702</accession>
<evidence type="ECO:0000256" key="1">
    <source>
        <dbReference type="ARBA" id="ARBA00001971"/>
    </source>
</evidence>
<keyword evidence="6" id="KW-0503">Monooxygenase</keyword>
<evidence type="ECO:0000256" key="3">
    <source>
        <dbReference type="ARBA" id="ARBA00022723"/>
    </source>
</evidence>
<organism evidence="8 9">
    <name type="scientific">Cladosporium halotolerans</name>
    <dbReference type="NCBI Taxonomy" id="1052096"/>
    <lineage>
        <taxon>Eukaryota</taxon>
        <taxon>Fungi</taxon>
        <taxon>Dikarya</taxon>
        <taxon>Ascomycota</taxon>
        <taxon>Pezizomycotina</taxon>
        <taxon>Dothideomycetes</taxon>
        <taxon>Dothideomycetidae</taxon>
        <taxon>Cladosporiales</taxon>
        <taxon>Cladosporiaceae</taxon>
        <taxon>Cladosporium</taxon>
    </lineage>
</organism>
<dbReference type="RefSeq" id="XP_069233916.1">
    <property type="nucleotide sequence ID" value="XM_069369027.1"/>
</dbReference>
<dbReference type="InterPro" id="IPR001128">
    <property type="entry name" value="Cyt_P450"/>
</dbReference>
<protein>
    <recommendedName>
        <fullName evidence="10">Cytochrome P450 monooxygenase</fullName>
    </recommendedName>
</protein>
<dbReference type="GO" id="GO:0020037">
    <property type="term" value="F:heme binding"/>
    <property type="evidence" value="ECO:0007669"/>
    <property type="project" value="InterPro"/>
</dbReference>
<keyword evidence="4 5" id="KW-0408">Iron</keyword>
<name>A0AB34L702_9PEZI</name>
<keyword evidence="9" id="KW-1185">Reference proteome</keyword>
<dbReference type="InterPro" id="IPR036396">
    <property type="entry name" value="Cyt_P450_sf"/>
</dbReference>
<dbReference type="PROSITE" id="PS00086">
    <property type="entry name" value="CYTOCHROME_P450"/>
    <property type="match status" value="1"/>
</dbReference>
<dbReference type="PANTHER" id="PTHR24305:SF232">
    <property type="entry name" value="P450, PUTATIVE (EUROFUNG)-RELATED"/>
    <property type="match status" value="1"/>
</dbReference>
<sequence>MFLTTVYFASLSAALVLGYLVYKAALPKPIPGIPYNEYAAGRITGDLPEAIRYEAERSEMTGFLSQQLIKLNEPVIQLFLRPFGKPWVVVADFKEAQDVMVRRSREFDRSQFFSDIFKATLPTHHAGLRLGNEWKAHRRLVGDTMSPQFLDQVLSKRVYESINMLHRLWNEKSRLALGRPFTAKNDILNASLDTIFAATFGSSLQVTSNHVDLLSKLPSGERPENNDTEAELPVAPTSKEYDATVTVTASSEIPLKSPSPVLHHWLAMNFHPKLRMAVSRKNKMINAELEKAYKRSSSSSAHQGSLRCAVDLIMQNEVQMSKKEGRPVQWNTQVMRDELFGFVIAGYETTGTVMQWALKWISSRQTVQTKLRSELHEAFREVLNAGQDPTVEALCKTKVPYLDAVIEEVMRHTSATQIVNRVATVDTQILGIHIPKGTDVFFPNGGPSFLTPAFDIDENSRTQSSREAKAAYGVWDPSTIGDFLPERWLSLDDNGKQVFNPRAGPSMPFGAGIRSCFGRKLAEMQLRILVTLTVWRFDLQPVPELLSTYKKHELLTSAPQQCYLRLAKLH</sequence>
<evidence type="ECO:0000256" key="4">
    <source>
        <dbReference type="ARBA" id="ARBA00023004"/>
    </source>
</evidence>
<dbReference type="AlphaFoldDB" id="A0AB34L702"/>
<dbReference type="PANTHER" id="PTHR24305">
    <property type="entry name" value="CYTOCHROME P450"/>
    <property type="match status" value="1"/>
</dbReference>
<dbReference type="SUPFAM" id="SSF48264">
    <property type="entry name" value="Cytochrome P450"/>
    <property type="match status" value="1"/>
</dbReference>
<feature type="region of interest" description="Disordered" evidence="7">
    <location>
        <begin position="216"/>
        <end position="237"/>
    </location>
</feature>
<comment type="caution">
    <text evidence="8">The sequence shown here is derived from an EMBL/GenBank/DDBJ whole genome shotgun (WGS) entry which is preliminary data.</text>
</comment>
<dbReference type="EMBL" id="JAAQHG020000001">
    <property type="protein sequence ID" value="KAL1590811.1"/>
    <property type="molecule type" value="Genomic_DNA"/>
</dbReference>
<evidence type="ECO:0000256" key="2">
    <source>
        <dbReference type="ARBA" id="ARBA00010617"/>
    </source>
</evidence>
<dbReference type="InterPro" id="IPR050121">
    <property type="entry name" value="Cytochrome_P450_monoxygenase"/>
</dbReference>
<dbReference type="InterPro" id="IPR017972">
    <property type="entry name" value="Cyt_P450_CS"/>
</dbReference>
<dbReference type="GeneID" id="96001865"/>
<dbReference type="GO" id="GO:0005506">
    <property type="term" value="F:iron ion binding"/>
    <property type="evidence" value="ECO:0007669"/>
    <property type="project" value="InterPro"/>
</dbReference>
<dbReference type="Gene3D" id="1.10.630.10">
    <property type="entry name" value="Cytochrome P450"/>
    <property type="match status" value="1"/>
</dbReference>
<keyword evidence="5 6" id="KW-0349">Heme</keyword>
<dbReference type="InterPro" id="IPR002403">
    <property type="entry name" value="Cyt_P450_E_grp-IV"/>
</dbReference>
<dbReference type="Pfam" id="PF00067">
    <property type="entry name" value="p450"/>
    <property type="match status" value="2"/>
</dbReference>
<keyword evidence="3 5" id="KW-0479">Metal-binding</keyword>
<reference evidence="8 9" key="1">
    <citation type="journal article" date="2020" name="Microbiol. Resour. Announc.">
        <title>Draft Genome Sequence of a Cladosporium Species Isolated from the Mesophotic Ascidian Didemnum maculosum.</title>
        <authorList>
            <person name="Gioti A."/>
            <person name="Siaperas R."/>
            <person name="Nikolaivits E."/>
            <person name="Le Goff G."/>
            <person name="Ouazzani J."/>
            <person name="Kotoulas G."/>
            <person name="Topakas E."/>
        </authorList>
    </citation>
    <scope>NUCLEOTIDE SEQUENCE [LARGE SCALE GENOMIC DNA]</scope>
    <source>
        <strain evidence="8 9">TM138-S3</strain>
    </source>
</reference>
<comment type="cofactor">
    <cofactor evidence="1 5">
        <name>heme</name>
        <dbReference type="ChEBI" id="CHEBI:30413"/>
    </cofactor>
</comment>
<comment type="similarity">
    <text evidence="2 6">Belongs to the cytochrome P450 family.</text>
</comment>
<evidence type="ECO:0008006" key="10">
    <source>
        <dbReference type="Google" id="ProtNLM"/>
    </source>
</evidence>
<evidence type="ECO:0000256" key="5">
    <source>
        <dbReference type="PIRSR" id="PIRSR602403-1"/>
    </source>
</evidence>
<evidence type="ECO:0000256" key="6">
    <source>
        <dbReference type="RuleBase" id="RU000461"/>
    </source>
</evidence>
<evidence type="ECO:0000313" key="8">
    <source>
        <dbReference type="EMBL" id="KAL1590811.1"/>
    </source>
</evidence>